<feature type="transmembrane region" description="Helical" evidence="1">
    <location>
        <begin position="285"/>
        <end position="311"/>
    </location>
</feature>
<dbReference type="EMBL" id="LIZY01000094">
    <property type="protein sequence ID" value="KPJ63020.1"/>
    <property type="molecule type" value="Genomic_DNA"/>
</dbReference>
<keyword evidence="1" id="KW-0472">Membrane</keyword>
<feature type="transmembrane region" description="Helical" evidence="1">
    <location>
        <begin position="323"/>
        <end position="356"/>
    </location>
</feature>
<comment type="caution">
    <text evidence="4">The sequence shown here is derived from an EMBL/GenBank/DDBJ whole genome shotgun (WGS) entry which is preliminary data.</text>
</comment>
<evidence type="ECO:0000256" key="1">
    <source>
        <dbReference type="SAM" id="Phobius"/>
    </source>
</evidence>
<feature type="signal peptide" evidence="2">
    <location>
        <begin position="1"/>
        <end position="21"/>
    </location>
</feature>
<feature type="domain" description="DUF8173" evidence="3">
    <location>
        <begin position="228"/>
        <end position="363"/>
    </location>
</feature>
<sequence length="383" mass="39768">MKSLSLLAVALAIAIPAAPSAAMVARSGDRVTVDADEVIDDDLLATGMSVDIKGQVTGDVIAFAQTVMITGPVGGSVMAAARTVTIEGPVEGSVRAAGESVRYRAPVGHNVLSAGSTIDVEEGCQIGRDAHLAGNFCRFAGSARALTAAANNLAIEDGIAGDVVAYVESLELKPTAKVGGDLVYTSKREAEIDPSLVAGRIQHKLPKEPPKRRGGRPWKMLFVLASGFVTGLVLVVTMPRISRSVAEAPLLRPGASLGWGALVFAATPVLAIIVCVTIVGLPLGLIALVSWGIALYIGYVFAAMSVGRALLGWARRRRRVSLVWGLLLGLVVLILLRMIPFIGGFLILVAIVWGIGSMVTQLRPGPQPAAAAPPPTAPMEEPT</sequence>
<evidence type="ECO:0000259" key="3">
    <source>
        <dbReference type="Pfam" id="PF26514"/>
    </source>
</evidence>
<dbReference type="AlphaFoldDB" id="A0A0S7XMD9"/>
<keyword evidence="1" id="KW-0812">Transmembrane</keyword>
<reference evidence="4 5" key="1">
    <citation type="journal article" date="2015" name="Microbiome">
        <title>Genomic resolution of linkages in carbon, nitrogen, and sulfur cycling among widespread estuary sediment bacteria.</title>
        <authorList>
            <person name="Baker B.J."/>
            <person name="Lazar C.S."/>
            <person name="Teske A.P."/>
            <person name="Dick G.J."/>
        </authorList>
    </citation>
    <scope>NUCLEOTIDE SEQUENCE [LARGE SCALE GENOMIC DNA]</scope>
    <source>
        <strain evidence="4">DG_56</strain>
    </source>
</reference>
<name>A0A0S7XMD9_9BACT</name>
<evidence type="ECO:0000313" key="4">
    <source>
        <dbReference type="EMBL" id="KPJ63020.1"/>
    </source>
</evidence>
<accession>A0A0S7XMD9</accession>
<dbReference type="PATRIC" id="fig|1704032.3.peg.701"/>
<feature type="transmembrane region" description="Helical" evidence="1">
    <location>
        <begin position="257"/>
        <end position="279"/>
    </location>
</feature>
<dbReference type="Pfam" id="PF26514">
    <property type="entry name" value="DUF8173"/>
    <property type="match status" value="1"/>
</dbReference>
<protein>
    <recommendedName>
        <fullName evidence="3">DUF8173 domain-containing protein</fullName>
    </recommendedName>
</protein>
<proteinExistence type="predicted"/>
<keyword evidence="2" id="KW-0732">Signal</keyword>
<keyword evidence="1" id="KW-1133">Transmembrane helix</keyword>
<gene>
    <name evidence="4" type="ORF">AMK68_04255</name>
</gene>
<dbReference type="Proteomes" id="UP000052020">
    <property type="component" value="Unassembled WGS sequence"/>
</dbReference>
<dbReference type="InterPro" id="IPR058486">
    <property type="entry name" value="DUF8173"/>
</dbReference>
<organism evidence="4 5">
    <name type="scientific">candidate division KD3-62 bacterium DG_56</name>
    <dbReference type="NCBI Taxonomy" id="1704032"/>
    <lineage>
        <taxon>Bacteria</taxon>
        <taxon>candidate division KD3-62</taxon>
    </lineage>
</organism>
<feature type="chain" id="PRO_5006640127" description="DUF8173 domain-containing protein" evidence="2">
    <location>
        <begin position="22"/>
        <end position="383"/>
    </location>
</feature>
<feature type="transmembrane region" description="Helical" evidence="1">
    <location>
        <begin position="218"/>
        <end position="236"/>
    </location>
</feature>
<evidence type="ECO:0000313" key="5">
    <source>
        <dbReference type="Proteomes" id="UP000052020"/>
    </source>
</evidence>
<evidence type="ECO:0000256" key="2">
    <source>
        <dbReference type="SAM" id="SignalP"/>
    </source>
</evidence>